<reference evidence="2" key="1">
    <citation type="journal article" date="2014" name="Int. J. Syst. Evol. Microbiol.">
        <title>Complete genome sequence of Corynebacterium casei LMG S-19264T (=DSM 44701T), isolated from a smear-ripened cheese.</title>
        <authorList>
            <consortium name="US DOE Joint Genome Institute (JGI-PGF)"/>
            <person name="Walter F."/>
            <person name="Albersmeier A."/>
            <person name="Kalinowski J."/>
            <person name="Ruckert C."/>
        </authorList>
    </citation>
    <scope>NUCLEOTIDE SEQUENCE</scope>
    <source>
        <strain evidence="2">KCTC 32513</strain>
    </source>
</reference>
<dbReference type="AlphaFoldDB" id="A0A8J3CRQ4"/>
<dbReference type="SUPFAM" id="SSF54975">
    <property type="entry name" value="Acylphosphatase/BLUF domain-like"/>
    <property type="match status" value="1"/>
</dbReference>
<proteinExistence type="predicted"/>
<evidence type="ECO:0000313" key="2">
    <source>
        <dbReference type="EMBL" id="GHB02309.1"/>
    </source>
</evidence>
<dbReference type="Pfam" id="PF04940">
    <property type="entry name" value="BLUF"/>
    <property type="match status" value="1"/>
</dbReference>
<protein>
    <recommendedName>
        <fullName evidence="1">BLUF domain-containing protein</fullName>
    </recommendedName>
</protein>
<evidence type="ECO:0000313" key="3">
    <source>
        <dbReference type="Proteomes" id="UP000634004"/>
    </source>
</evidence>
<dbReference type="InterPro" id="IPR007024">
    <property type="entry name" value="BLUF_domain"/>
</dbReference>
<accession>A0A8J3CRQ4</accession>
<sequence>MQYIYSSICTDKMTGDKGVLISIKSVEICERLGLTGRVFSNRTHTFAITEGPEMLVQHYYNAVKADPLVETMVLHGQRTIAAREFDDYSVWLDINHPFDPHPQVHPMTAGSLARAMPDVPSVRLRVMVDAFFDAGRLVAQARR</sequence>
<feature type="domain" description="BLUF" evidence="1">
    <location>
        <begin position="1"/>
        <end position="91"/>
    </location>
</feature>
<dbReference type="Gene3D" id="3.30.70.100">
    <property type="match status" value="1"/>
</dbReference>
<comment type="caution">
    <text evidence="2">The sequence shown here is derived from an EMBL/GenBank/DDBJ whole genome shotgun (WGS) entry which is preliminary data.</text>
</comment>
<keyword evidence="3" id="KW-1185">Reference proteome</keyword>
<dbReference type="GO" id="GO:0071949">
    <property type="term" value="F:FAD binding"/>
    <property type="evidence" value="ECO:0007669"/>
    <property type="project" value="InterPro"/>
</dbReference>
<reference evidence="2" key="2">
    <citation type="submission" date="2020-09" db="EMBL/GenBank/DDBJ databases">
        <authorList>
            <person name="Sun Q."/>
            <person name="Kim S."/>
        </authorList>
    </citation>
    <scope>NUCLEOTIDE SEQUENCE</scope>
    <source>
        <strain evidence="2">KCTC 32513</strain>
    </source>
</reference>
<gene>
    <name evidence="2" type="ORF">GCM10009069_26290</name>
</gene>
<dbReference type="PROSITE" id="PS50925">
    <property type="entry name" value="BLUF"/>
    <property type="match status" value="1"/>
</dbReference>
<dbReference type="EMBL" id="BMZH01000014">
    <property type="protein sequence ID" value="GHB02309.1"/>
    <property type="molecule type" value="Genomic_DNA"/>
</dbReference>
<name>A0A8J3CRQ4_9PROT</name>
<dbReference type="GO" id="GO:0009882">
    <property type="term" value="F:blue light photoreceptor activity"/>
    <property type="evidence" value="ECO:0007669"/>
    <property type="project" value="InterPro"/>
</dbReference>
<dbReference type="Proteomes" id="UP000634004">
    <property type="component" value="Unassembled WGS sequence"/>
</dbReference>
<evidence type="ECO:0000259" key="1">
    <source>
        <dbReference type="PROSITE" id="PS50925"/>
    </source>
</evidence>
<organism evidence="2 3">
    <name type="scientific">Algimonas arctica</name>
    <dbReference type="NCBI Taxonomy" id="1479486"/>
    <lineage>
        <taxon>Bacteria</taxon>
        <taxon>Pseudomonadati</taxon>
        <taxon>Pseudomonadota</taxon>
        <taxon>Alphaproteobacteria</taxon>
        <taxon>Maricaulales</taxon>
        <taxon>Robiginitomaculaceae</taxon>
        <taxon>Algimonas</taxon>
    </lineage>
</organism>
<dbReference type="InterPro" id="IPR036046">
    <property type="entry name" value="Acylphosphatase-like_dom_sf"/>
</dbReference>